<dbReference type="EMBL" id="DSEC01000382">
    <property type="protein sequence ID" value="HER43876.1"/>
    <property type="molecule type" value="Genomic_DNA"/>
</dbReference>
<evidence type="ECO:0000313" key="1">
    <source>
        <dbReference type="EMBL" id="HER43876.1"/>
    </source>
</evidence>
<protein>
    <submittedName>
        <fullName evidence="1">Uncharacterized protein</fullName>
    </submittedName>
</protein>
<accession>A0A7V2F4J0</accession>
<organism evidence="1">
    <name type="scientific">Eiseniibacteriota bacterium</name>
    <dbReference type="NCBI Taxonomy" id="2212470"/>
    <lineage>
        <taxon>Bacteria</taxon>
        <taxon>Candidatus Eiseniibacteriota</taxon>
    </lineage>
</organism>
<proteinExistence type="predicted"/>
<comment type="caution">
    <text evidence="1">The sequence shown here is derived from an EMBL/GenBank/DDBJ whole genome shotgun (WGS) entry which is preliminary data.</text>
</comment>
<reference evidence="1" key="1">
    <citation type="journal article" date="2020" name="mSystems">
        <title>Genome- and Community-Level Interaction Insights into Carbon Utilization and Element Cycling Functions of Hydrothermarchaeota in Hydrothermal Sediment.</title>
        <authorList>
            <person name="Zhou Z."/>
            <person name="Liu Y."/>
            <person name="Xu W."/>
            <person name="Pan J."/>
            <person name="Luo Z.H."/>
            <person name="Li M."/>
        </authorList>
    </citation>
    <scope>NUCLEOTIDE SEQUENCE [LARGE SCALE GENOMIC DNA]</scope>
    <source>
        <strain evidence="1">SpSt-1233</strain>
    </source>
</reference>
<feature type="non-terminal residue" evidence="1">
    <location>
        <position position="61"/>
    </location>
</feature>
<dbReference type="AlphaFoldDB" id="A0A7V2F4J0"/>
<dbReference type="Proteomes" id="UP000886069">
    <property type="component" value="Unassembled WGS sequence"/>
</dbReference>
<sequence length="61" mass="6681">MYDGAVRPCRGGVETPVPPYGKGGQLSLVGRVKLVLPRYRVRGACRIWAGEAGRLVIDFEH</sequence>
<name>A0A7V2F4J0_UNCEI</name>
<gene>
    <name evidence="1" type="ORF">ENO08_05400</name>
</gene>